<evidence type="ECO:0000313" key="6">
    <source>
        <dbReference type="EMBL" id="MFG6430618.1"/>
    </source>
</evidence>
<keyword evidence="1" id="KW-0175">Coiled coil</keyword>
<dbReference type="PROSITE" id="PS50883">
    <property type="entry name" value="EAL"/>
    <property type="match status" value="1"/>
</dbReference>
<dbReference type="InterPro" id="IPR043128">
    <property type="entry name" value="Rev_trsase/Diguanyl_cyclase"/>
</dbReference>
<keyword evidence="3" id="KW-1133">Transmembrane helix</keyword>
<dbReference type="RefSeq" id="WP_394479007.1">
    <property type="nucleotide sequence ID" value="NZ_JBIGHV010000004.1"/>
</dbReference>
<keyword evidence="3" id="KW-0472">Membrane</keyword>
<dbReference type="InterPro" id="IPR000160">
    <property type="entry name" value="GGDEF_dom"/>
</dbReference>
<dbReference type="SUPFAM" id="SSF55073">
    <property type="entry name" value="Nucleotide cyclase"/>
    <property type="match status" value="1"/>
</dbReference>
<dbReference type="InterPro" id="IPR029787">
    <property type="entry name" value="Nucleotide_cyclase"/>
</dbReference>
<dbReference type="Pfam" id="PF00990">
    <property type="entry name" value="GGDEF"/>
    <property type="match status" value="1"/>
</dbReference>
<evidence type="ECO:0000259" key="5">
    <source>
        <dbReference type="PROSITE" id="PS50887"/>
    </source>
</evidence>
<dbReference type="Proteomes" id="UP001606210">
    <property type="component" value="Unassembled WGS sequence"/>
</dbReference>
<evidence type="ECO:0000256" key="2">
    <source>
        <dbReference type="SAM" id="MobiDB-lite"/>
    </source>
</evidence>
<dbReference type="InterPro" id="IPR029151">
    <property type="entry name" value="Sensor-like_sf"/>
</dbReference>
<keyword evidence="3" id="KW-0812">Transmembrane</keyword>
<dbReference type="Pfam" id="PF00563">
    <property type="entry name" value="EAL"/>
    <property type="match status" value="1"/>
</dbReference>
<organism evidence="6 7">
    <name type="scientific">Pelomonas parva</name>
    <dbReference type="NCBI Taxonomy" id="3299032"/>
    <lineage>
        <taxon>Bacteria</taxon>
        <taxon>Pseudomonadati</taxon>
        <taxon>Pseudomonadota</taxon>
        <taxon>Betaproteobacteria</taxon>
        <taxon>Burkholderiales</taxon>
        <taxon>Sphaerotilaceae</taxon>
        <taxon>Roseateles</taxon>
    </lineage>
</organism>
<evidence type="ECO:0000313" key="7">
    <source>
        <dbReference type="Proteomes" id="UP001606210"/>
    </source>
</evidence>
<dbReference type="NCBIfam" id="TIGR00254">
    <property type="entry name" value="GGDEF"/>
    <property type="match status" value="1"/>
</dbReference>
<dbReference type="SUPFAM" id="SSF141868">
    <property type="entry name" value="EAL domain-like"/>
    <property type="match status" value="1"/>
</dbReference>
<dbReference type="PANTHER" id="PTHR44757:SF2">
    <property type="entry name" value="BIOFILM ARCHITECTURE MAINTENANCE PROTEIN MBAA"/>
    <property type="match status" value="1"/>
</dbReference>
<dbReference type="Gene3D" id="3.30.70.270">
    <property type="match status" value="1"/>
</dbReference>
<evidence type="ECO:0000256" key="1">
    <source>
        <dbReference type="SAM" id="Coils"/>
    </source>
</evidence>
<dbReference type="CDD" id="cd01948">
    <property type="entry name" value="EAL"/>
    <property type="match status" value="1"/>
</dbReference>
<accession>A0ABW7F201</accession>
<sequence length="692" mass="75995">MNEPRFRLTRYFSLVSLLVVAAIGALLSWQVQQRAEAELLHMAERRNEAMAAVFVNALWQEFAPQVRLRERSPEVLRAHAAQAGWQAKSAALMAGSQIIKVKVFDLQGMTVFSSDPQQIGEDKRSNPGFLAASSGKPASTLTHRDRFDAFEGTRSDIDVIGSYVPVRENGVIVGVLETYQDVTGFVQRLRATARSLLWGLGAAMALLYGLQLLFVRRAQHVLDAQGRQLRDANDELEGRVAARTAELEQARARLDHLAHHDPLTGLPNRLLCSDHLRRACATAERQQRQLALLYIDLDRFKEINDAQGHAVGDEVLKEVSRRLSALLRRAELLARIGGDEFVCVLDCQDAAREAPQLAHRLIEALFLPVLLAGQEFQVSASIGISLYPGDGQGGDALFHAADAAMYAAKAEGRNRYQFYRPELTAAALDRSRMVRLLRRALAEGELSLAYQMKLSCSDARTPAGAEALLRWHSAELGAVPPGRFISVAEESGLIVELGAWVLEQACQQLVRWDSEGLPVPHVSVNVSVRQLERGDFVDHVRAVLQRSGLAPGRLELEITESVIMKTDNALEALAALDCLGVRLSVDDFGTGYSSLAYLKQMPIETLKIDRSFVSGIGEQQGDEAIIRTVIALARSLGLSTVAEGVETQAQLDFLRREGCEQVQGFLLSRPLAEAPFGELWRVSLAVSTPPGP</sequence>
<gene>
    <name evidence="6" type="ORF">ACG00Y_11885</name>
</gene>
<evidence type="ECO:0000256" key="3">
    <source>
        <dbReference type="SAM" id="Phobius"/>
    </source>
</evidence>
<dbReference type="CDD" id="cd01949">
    <property type="entry name" value="GGDEF"/>
    <property type="match status" value="1"/>
</dbReference>
<feature type="region of interest" description="Disordered" evidence="2">
    <location>
        <begin position="117"/>
        <end position="137"/>
    </location>
</feature>
<name>A0ABW7F201_9BURK</name>
<dbReference type="PROSITE" id="PS50887">
    <property type="entry name" value="GGDEF"/>
    <property type="match status" value="1"/>
</dbReference>
<dbReference type="InterPro" id="IPR001633">
    <property type="entry name" value="EAL_dom"/>
</dbReference>
<protein>
    <submittedName>
        <fullName evidence="6">Bifunctional diguanylate cyclase/phosphodiesterase</fullName>
    </submittedName>
</protein>
<reference evidence="6 7" key="1">
    <citation type="submission" date="2024-08" db="EMBL/GenBank/DDBJ databases">
        <authorList>
            <person name="Lu H."/>
        </authorList>
    </citation>
    <scope>NUCLEOTIDE SEQUENCE [LARGE SCALE GENOMIC DNA]</scope>
    <source>
        <strain evidence="6 7">LYH14W</strain>
    </source>
</reference>
<proteinExistence type="predicted"/>
<dbReference type="EMBL" id="JBIGHV010000004">
    <property type="protein sequence ID" value="MFG6430618.1"/>
    <property type="molecule type" value="Genomic_DNA"/>
</dbReference>
<dbReference type="PANTHER" id="PTHR44757">
    <property type="entry name" value="DIGUANYLATE CYCLASE DGCP"/>
    <property type="match status" value="1"/>
</dbReference>
<dbReference type="SUPFAM" id="SSF103190">
    <property type="entry name" value="Sensory domain-like"/>
    <property type="match status" value="1"/>
</dbReference>
<dbReference type="InterPro" id="IPR035919">
    <property type="entry name" value="EAL_sf"/>
</dbReference>
<dbReference type="InterPro" id="IPR052155">
    <property type="entry name" value="Biofilm_reg_signaling"/>
</dbReference>
<comment type="caution">
    <text evidence="6">The sequence shown here is derived from an EMBL/GenBank/DDBJ whole genome shotgun (WGS) entry which is preliminary data.</text>
</comment>
<feature type="transmembrane region" description="Helical" evidence="3">
    <location>
        <begin position="196"/>
        <end position="215"/>
    </location>
</feature>
<dbReference type="SMART" id="SM00267">
    <property type="entry name" value="GGDEF"/>
    <property type="match status" value="1"/>
</dbReference>
<dbReference type="SMART" id="SM00052">
    <property type="entry name" value="EAL"/>
    <property type="match status" value="1"/>
</dbReference>
<feature type="domain" description="EAL" evidence="4">
    <location>
        <begin position="430"/>
        <end position="684"/>
    </location>
</feature>
<feature type="coiled-coil region" evidence="1">
    <location>
        <begin position="215"/>
        <end position="253"/>
    </location>
</feature>
<dbReference type="Gene3D" id="3.20.20.450">
    <property type="entry name" value="EAL domain"/>
    <property type="match status" value="1"/>
</dbReference>
<keyword evidence="7" id="KW-1185">Reference proteome</keyword>
<evidence type="ECO:0000259" key="4">
    <source>
        <dbReference type="PROSITE" id="PS50883"/>
    </source>
</evidence>
<feature type="domain" description="GGDEF" evidence="5">
    <location>
        <begin position="288"/>
        <end position="421"/>
    </location>
</feature>